<evidence type="ECO:0000256" key="1">
    <source>
        <dbReference type="SAM" id="Phobius"/>
    </source>
</evidence>
<dbReference type="PANTHER" id="PTHR36833">
    <property type="entry name" value="SLR0610 PROTEIN-RELATED"/>
    <property type="match status" value="1"/>
</dbReference>
<feature type="transmembrane region" description="Helical" evidence="1">
    <location>
        <begin position="235"/>
        <end position="252"/>
    </location>
</feature>
<reference evidence="2" key="2">
    <citation type="submission" date="2021-04" db="EMBL/GenBank/DDBJ databases">
        <authorList>
            <person name="Gilroy R."/>
        </authorList>
    </citation>
    <scope>NUCLEOTIDE SEQUENCE</scope>
    <source>
        <strain evidence="2">CHK179-7159</strain>
    </source>
</reference>
<dbReference type="Proteomes" id="UP000886858">
    <property type="component" value="Unassembled WGS sequence"/>
</dbReference>
<feature type="transmembrane region" description="Helical" evidence="1">
    <location>
        <begin position="145"/>
        <end position="165"/>
    </location>
</feature>
<dbReference type="InterPro" id="IPR010390">
    <property type="entry name" value="ABC-2_transporter-like"/>
</dbReference>
<feature type="transmembrane region" description="Helical" evidence="1">
    <location>
        <begin position="120"/>
        <end position="138"/>
    </location>
</feature>
<sequence length="268" mass="29699">MKERLHEFGWYVKVAVHFGKLSLQSVMEYPLNFASGVCVELAYMLIKLVYLYVVITTGMNVGSLTPDMVIVFVGTYIFMTGIWMLLSGVNSIPDTVVKGDLDLIMTKPGSLQFLQTFGKYNFALACPNVFVGTALIVYGWNRSGIAVTLSGIAVFVFYLICGIVLTYSLGLMASLLVFWVTSLNAVNTLYSALWDYNNMPMELYPKIIKQIGTFLIPIFLVTNWPGMAVLGKLSALQLVWGIAVPLLAFVLSRKMFQAGVRRYTSANG</sequence>
<evidence type="ECO:0000313" key="3">
    <source>
        <dbReference type="Proteomes" id="UP000886858"/>
    </source>
</evidence>
<feature type="transmembrane region" description="Helical" evidence="1">
    <location>
        <begin position="211"/>
        <end position="229"/>
    </location>
</feature>
<feature type="transmembrane region" description="Helical" evidence="1">
    <location>
        <begin position="33"/>
        <end position="55"/>
    </location>
</feature>
<dbReference type="AlphaFoldDB" id="A0A9D2L0Z0"/>
<organism evidence="2 3">
    <name type="scientific">Candidatus Eisenbergiella merdipullorum</name>
    <dbReference type="NCBI Taxonomy" id="2838553"/>
    <lineage>
        <taxon>Bacteria</taxon>
        <taxon>Bacillati</taxon>
        <taxon>Bacillota</taxon>
        <taxon>Clostridia</taxon>
        <taxon>Lachnospirales</taxon>
        <taxon>Lachnospiraceae</taxon>
        <taxon>Eisenbergiella</taxon>
    </lineage>
</organism>
<evidence type="ECO:0000313" key="2">
    <source>
        <dbReference type="EMBL" id="HJA94183.1"/>
    </source>
</evidence>
<gene>
    <name evidence="2" type="ORF">H9717_13915</name>
</gene>
<dbReference type="PANTHER" id="PTHR36833:SF2">
    <property type="entry name" value="SLR0610 PROTEIN"/>
    <property type="match status" value="1"/>
</dbReference>
<dbReference type="EMBL" id="DWYY01000158">
    <property type="protein sequence ID" value="HJA94183.1"/>
    <property type="molecule type" value="Genomic_DNA"/>
</dbReference>
<comment type="caution">
    <text evidence="2">The sequence shown here is derived from an EMBL/GenBank/DDBJ whole genome shotgun (WGS) entry which is preliminary data.</text>
</comment>
<proteinExistence type="predicted"/>
<feature type="transmembrane region" description="Helical" evidence="1">
    <location>
        <begin position="171"/>
        <end position="190"/>
    </location>
</feature>
<keyword evidence="1" id="KW-1133">Transmembrane helix</keyword>
<dbReference type="Pfam" id="PF06182">
    <property type="entry name" value="ABC2_membrane_6"/>
    <property type="match status" value="1"/>
</dbReference>
<feature type="transmembrane region" description="Helical" evidence="1">
    <location>
        <begin position="67"/>
        <end position="86"/>
    </location>
</feature>
<keyword evidence="1" id="KW-0472">Membrane</keyword>
<name>A0A9D2L0Z0_9FIRM</name>
<keyword evidence="1" id="KW-0812">Transmembrane</keyword>
<protein>
    <submittedName>
        <fullName evidence="2">ABC-2 family transporter protein</fullName>
    </submittedName>
</protein>
<reference evidence="2" key="1">
    <citation type="journal article" date="2021" name="PeerJ">
        <title>Extensive microbial diversity within the chicken gut microbiome revealed by metagenomics and culture.</title>
        <authorList>
            <person name="Gilroy R."/>
            <person name="Ravi A."/>
            <person name="Getino M."/>
            <person name="Pursley I."/>
            <person name="Horton D.L."/>
            <person name="Alikhan N.F."/>
            <person name="Baker D."/>
            <person name="Gharbi K."/>
            <person name="Hall N."/>
            <person name="Watson M."/>
            <person name="Adriaenssens E.M."/>
            <person name="Foster-Nyarko E."/>
            <person name="Jarju S."/>
            <person name="Secka A."/>
            <person name="Antonio M."/>
            <person name="Oren A."/>
            <person name="Chaudhuri R.R."/>
            <person name="La Ragione R."/>
            <person name="Hildebrand F."/>
            <person name="Pallen M.J."/>
        </authorList>
    </citation>
    <scope>NUCLEOTIDE SEQUENCE</scope>
    <source>
        <strain evidence="2">CHK179-7159</strain>
    </source>
</reference>
<accession>A0A9D2L0Z0</accession>